<evidence type="ECO:0000313" key="2">
    <source>
        <dbReference type="EMBL" id="CAL1544939.1"/>
    </source>
</evidence>
<dbReference type="EMBL" id="CAXITT010000661">
    <property type="protein sequence ID" value="CAL1544939.1"/>
    <property type="molecule type" value="Genomic_DNA"/>
</dbReference>
<dbReference type="Proteomes" id="UP001497497">
    <property type="component" value="Unassembled WGS sequence"/>
</dbReference>
<sequence length="304" mass="34904">MEKHVQLILISLRQSTMTFCIIHIHICFPLVCGTQKEQEHSKQELKCFDSSRILESCPIFAYSRCRQWVPCTGCREITVCPASVEYKNYRRRLSSYRHLSFDSDSLQASMLAQDGFYFEYSEQGARLTCFSCQASWTLPEMERAQGNRHHLECDFRPPHIRQPQGSEDESVAPIDLSSGYTYQELFYGSDRVPYDPYAATIDRRRSTRHRNLFGDMNPQPDADTLRTTLGVRICEHRKSMDVHGMPSRRCRRRDGEDTEDTSRDLHPTGPSREQQDILPGSSDETGLSDAVGGCELSDPEEDLD</sequence>
<comment type="caution">
    <text evidence="2">The sequence shown here is derived from an EMBL/GenBank/DDBJ whole genome shotgun (WGS) entry which is preliminary data.</text>
</comment>
<dbReference type="AlphaFoldDB" id="A0AAV2IE04"/>
<keyword evidence="3" id="KW-1185">Reference proteome</keyword>
<evidence type="ECO:0000256" key="1">
    <source>
        <dbReference type="SAM" id="MobiDB-lite"/>
    </source>
</evidence>
<organism evidence="2 3">
    <name type="scientific">Lymnaea stagnalis</name>
    <name type="common">Great pond snail</name>
    <name type="synonym">Helix stagnalis</name>
    <dbReference type="NCBI Taxonomy" id="6523"/>
    <lineage>
        <taxon>Eukaryota</taxon>
        <taxon>Metazoa</taxon>
        <taxon>Spiralia</taxon>
        <taxon>Lophotrochozoa</taxon>
        <taxon>Mollusca</taxon>
        <taxon>Gastropoda</taxon>
        <taxon>Heterobranchia</taxon>
        <taxon>Euthyneura</taxon>
        <taxon>Panpulmonata</taxon>
        <taxon>Hygrophila</taxon>
        <taxon>Lymnaeoidea</taxon>
        <taxon>Lymnaeidae</taxon>
        <taxon>Lymnaea</taxon>
    </lineage>
</organism>
<feature type="region of interest" description="Disordered" evidence="1">
    <location>
        <begin position="240"/>
        <end position="304"/>
    </location>
</feature>
<reference evidence="2 3" key="1">
    <citation type="submission" date="2024-04" db="EMBL/GenBank/DDBJ databases">
        <authorList>
            <consortium name="Genoscope - CEA"/>
            <person name="William W."/>
        </authorList>
    </citation>
    <scope>NUCLEOTIDE SEQUENCE [LARGE SCALE GENOMIC DNA]</scope>
</reference>
<dbReference type="SUPFAM" id="SSF57924">
    <property type="entry name" value="Inhibitor of apoptosis (IAP) repeat"/>
    <property type="match status" value="1"/>
</dbReference>
<evidence type="ECO:0000313" key="3">
    <source>
        <dbReference type="Proteomes" id="UP001497497"/>
    </source>
</evidence>
<dbReference type="Gene3D" id="1.10.1170.10">
    <property type="entry name" value="Inhibitor Of Apoptosis Protein (2mihbC-IAP-1), Chain A"/>
    <property type="match status" value="1"/>
</dbReference>
<gene>
    <name evidence="2" type="ORF">GSLYS_00018422001</name>
</gene>
<protein>
    <submittedName>
        <fullName evidence="2">Uncharacterized protein</fullName>
    </submittedName>
</protein>
<accession>A0AAV2IE04</accession>
<proteinExistence type="predicted"/>
<name>A0AAV2IE04_LYMST</name>